<accession>A0ACB9YIK8</accession>
<protein>
    <submittedName>
        <fullName evidence="1">Metalloprotease</fullName>
    </submittedName>
</protein>
<keyword evidence="2" id="KW-1185">Reference proteome</keyword>
<proteinExistence type="predicted"/>
<dbReference type="Proteomes" id="UP001497700">
    <property type="component" value="Unassembled WGS sequence"/>
</dbReference>
<evidence type="ECO:0000313" key="1">
    <source>
        <dbReference type="EMBL" id="KAI4858778.1"/>
    </source>
</evidence>
<name>A0ACB9YIK8_9PEZI</name>
<evidence type="ECO:0000313" key="2">
    <source>
        <dbReference type="Proteomes" id="UP001497700"/>
    </source>
</evidence>
<keyword evidence="1" id="KW-0378">Hydrolase</keyword>
<sequence length="301" mass="33082">MRVLVFGLTWLYTASVSIAYVSASTRPRGCLVSDDGIQEPAAFSGNDLSLRRSGSDIPSTFAVDVNFHIASTEAEAGLVTDDIVASQWDVLYESYLKLNITLRLNSTERVVDNLTGSAFLIYEGSDAGWVYHEEEYLEYLRRTRQGGYDALNLYFFTSYSPGATGYCQFPTVNPSVDSVTFARDSCQISALTMPGIPADAEPFEDWNQGHIAVHEAGHWFGLNHTFAGGCSDTAGDYVLDTPAQRTEVYGCPASSDTCDTLPGLDPIHNFMGYTDDNCTSEFTAGQGERIFQTFFGFRRPI</sequence>
<reference evidence="1 2" key="1">
    <citation type="journal article" date="2022" name="New Phytol.">
        <title>Ecological generalism drives hyperdiversity of secondary metabolite gene clusters in xylarialean endophytes.</title>
        <authorList>
            <person name="Franco M.E.E."/>
            <person name="Wisecaver J.H."/>
            <person name="Arnold A.E."/>
            <person name="Ju Y.M."/>
            <person name="Slot J.C."/>
            <person name="Ahrendt S."/>
            <person name="Moore L.P."/>
            <person name="Eastman K.E."/>
            <person name="Scott K."/>
            <person name="Konkel Z."/>
            <person name="Mondo S.J."/>
            <person name="Kuo A."/>
            <person name="Hayes R.D."/>
            <person name="Haridas S."/>
            <person name="Andreopoulos B."/>
            <person name="Riley R."/>
            <person name="LaButti K."/>
            <person name="Pangilinan J."/>
            <person name="Lipzen A."/>
            <person name="Amirebrahimi M."/>
            <person name="Yan J."/>
            <person name="Adam C."/>
            <person name="Keymanesh K."/>
            <person name="Ng V."/>
            <person name="Louie K."/>
            <person name="Northen T."/>
            <person name="Drula E."/>
            <person name="Henrissat B."/>
            <person name="Hsieh H.M."/>
            <person name="Youens-Clark K."/>
            <person name="Lutzoni F."/>
            <person name="Miadlikowska J."/>
            <person name="Eastwood D.C."/>
            <person name="Hamelin R.C."/>
            <person name="Grigoriev I.V."/>
            <person name="U'Ren J.M."/>
        </authorList>
    </citation>
    <scope>NUCLEOTIDE SEQUENCE [LARGE SCALE GENOMIC DNA]</scope>
    <source>
        <strain evidence="1 2">CBS 119005</strain>
    </source>
</reference>
<keyword evidence="1" id="KW-0645">Protease</keyword>
<gene>
    <name evidence="1" type="ORF">F4820DRAFT_201449</name>
</gene>
<dbReference type="EMBL" id="MU393689">
    <property type="protein sequence ID" value="KAI4858778.1"/>
    <property type="molecule type" value="Genomic_DNA"/>
</dbReference>
<keyword evidence="1" id="KW-0482">Metalloprotease</keyword>
<comment type="caution">
    <text evidence="1">The sequence shown here is derived from an EMBL/GenBank/DDBJ whole genome shotgun (WGS) entry which is preliminary data.</text>
</comment>
<organism evidence="1 2">
    <name type="scientific">Hypoxylon rubiginosum</name>
    <dbReference type="NCBI Taxonomy" id="110542"/>
    <lineage>
        <taxon>Eukaryota</taxon>
        <taxon>Fungi</taxon>
        <taxon>Dikarya</taxon>
        <taxon>Ascomycota</taxon>
        <taxon>Pezizomycotina</taxon>
        <taxon>Sordariomycetes</taxon>
        <taxon>Xylariomycetidae</taxon>
        <taxon>Xylariales</taxon>
        <taxon>Hypoxylaceae</taxon>
        <taxon>Hypoxylon</taxon>
    </lineage>
</organism>